<feature type="signal peptide" evidence="2">
    <location>
        <begin position="1"/>
        <end position="20"/>
    </location>
</feature>
<dbReference type="Pfam" id="PF16313">
    <property type="entry name" value="DUF4953"/>
    <property type="match status" value="1"/>
</dbReference>
<dbReference type="InterPro" id="IPR024079">
    <property type="entry name" value="MetalloPept_cat_dom_sf"/>
</dbReference>
<evidence type="ECO:0000313" key="7">
    <source>
        <dbReference type="Proteomes" id="UP000261284"/>
    </source>
</evidence>
<dbReference type="Pfam" id="PF17148">
    <property type="entry name" value="DUF5117"/>
    <property type="match status" value="1"/>
</dbReference>
<dbReference type="RefSeq" id="WP_116845360.1">
    <property type="nucleotide sequence ID" value="NZ_QTJU01000001.1"/>
</dbReference>
<keyword evidence="2" id="KW-0732">Signal</keyword>
<dbReference type="SUPFAM" id="SSF55486">
    <property type="entry name" value="Metalloproteases ('zincins'), catalytic domain"/>
    <property type="match status" value="1"/>
</dbReference>
<gene>
    <name evidence="6" type="ORF">DXN05_01055</name>
</gene>
<evidence type="ECO:0000313" key="6">
    <source>
        <dbReference type="EMBL" id="RFM29603.1"/>
    </source>
</evidence>
<dbReference type="PANTHER" id="PTHR38478">
    <property type="entry name" value="PEPTIDASE M1A AND M12B"/>
    <property type="match status" value="1"/>
</dbReference>
<evidence type="ECO:0000259" key="4">
    <source>
        <dbReference type="Pfam" id="PF17148"/>
    </source>
</evidence>
<dbReference type="Proteomes" id="UP000261284">
    <property type="component" value="Unassembled WGS sequence"/>
</dbReference>
<feature type="domain" description="EcxA zinc-binding" evidence="3">
    <location>
        <begin position="437"/>
        <end position="748"/>
    </location>
</feature>
<reference evidence="6 7" key="1">
    <citation type="submission" date="2018-08" db="EMBL/GenBank/DDBJ databases">
        <title>Chitinophagaceae sp. K23C18032701, a novel bacterium isolated from forest soil.</title>
        <authorList>
            <person name="Wang C."/>
        </authorList>
    </citation>
    <scope>NUCLEOTIDE SEQUENCE [LARGE SCALE GENOMIC DNA]</scope>
    <source>
        <strain evidence="6 7">K23C18032701</strain>
    </source>
</reference>
<protein>
    <submittedName>
        <fullName evidence="6">DUF5117 domain-containing protein</fullName>
    </submittedName>
</protein>
<dbReference type="InterPro" id="IPR033428">
    <property type="entry name" value="DUF5118"/>
</dbReference>
<dbReference type="InterPro" id="IPR033413">
    <property type="entry name" value="DUF5117"/>
</dbReference>
<evidence type="ECO:0000256" key="2">
    <source>
        <dbReference type="SAM" id="SignalP"/>
    </source>
</evidence>
<feature type="domain" description="DUF5117" evidence="4">
    <location>
        <begin position="105"/>
        <end position="306"/>
    </location>
</feature>
<evidence type="ECO:0000256" key="1">
    <source>
        <dbReference type="SAM" id="MobiDB-lite"/>
    </source>
</evidence>
<comment type="caution">
    <text evidence="6">The sequence shown here is derived from an EMBL/GenBank/DDBJ whole genome shotgun (WGS) entry which is preliminary data.</text>
</comment>
<dbReference type="OrthoDB" id="9776599at2"/>
<proteinExistence type="predicted"/>
<feature type="domain" description="DUF5118" evidence="5">
    <location>
        <begin position="47"/>
        <end position="96"/>
    </location>
</feature>
<dbReference type="InterPro" id="IPR034032">
    <property type="entry name" value="Zn_MMP-like_bac"/>
</dbReference>
<evidence type="ECO:0000259" key="5">
    <source>
        <dbReference type="Pfam" id="PF17162"/>
    </source>
</evidence>
<dbReference type="GO" id="GO:0008237">
    <property type="term" value="F:metallopeptidase activity"/>
    <property type="evidence" value="ECO:0007669"/>
    <property type="project" value="InterPro"/>
</dbReference>
<dbReference type="CDD" id="cd04276">
    <property type="entry name" value="ZnMc_MMP_like_2"/>
    <property type="match status" value="1"/>
</dbReference>
<feature type="region of interest" description="Disordered" evidence="1">
    <location>
        <begin position="22"/>
        <end position="49"/>
    </location>
</feature>
<accession>A0A3E1NNV6</accession>
<sequence length="847" mass="94293">MKHVVLSCALAATVFSSLHAQRHKPVNPAPAKDTTHLPPVPAPRQGPKPYKDVVTAKAVTHKGLFTVHQVDDKWYFELPDSMFNRDIMAITRYSKTPGGGGVYGGELVNQQTIEWEKGPANTVFMRVITLVNMADSTSSIYKAVTNSNLNPIAAAFDIKAVSADSAGVVIDVTDFFKGDNQAVSLSPNAKRRLNVSALSSDRSYIDYIHTYPINTEVKTVKTFSATASAGFSLFGPSQPPLPAASAIGAITMELNTSFILLPKQPMQRRFADARVGFFADDYTVYGDDQQKVQNQVFIVRWRLEPKPEDVARWEKGELVEPQKPIVYYIDPATPKQWRKYLVQGVNDWQQAFEKAGFKNAVMAKEWPDSAGMSTEDARFSMIRYFASDIENAYGPNVHDPRSGEIIESHIGWYHNVMKLVHDWYMIQAAAVDPAARKMKFDDELMGQLIRFVSSHEIGHTLGLRHNWGSSSTIPVEMLRNKAWLDVHGHTPSIMDYARFNYVAQPEDHIPQADLFPHIGEYDRWAIQWGYTSTHTATPEADRKIVNRWIVDSLAANPRLWFGAETHPTDARSQNEDLGDDAMKASAYGIKNLQRILAQLPVWTSEEADTYTNLKDMYTQLTGQFSRYMGHVLKNVGGINETPKSVEQGGNVYEPTPKAKQKEAVAFLNKQLFETPFWLLDKNVLNKFSNPADAERVAAIQTNTLKGLLSAARINSMLTGSERFGVAQTYTAAEMLDDAKKGVWSELSSKKPVEMYRRNLQKAYIAALVELAKTDADNSDFVIVLGRSGAAGSNTNAASSDASSLARAQLAALRTEINAAMPGFTDKMTRYHLQDIADRIKKALDPSH</sequence>
<dbReference type="InterPro" id="IPR032534">
    <property type="entry name" value="EcxA_zinc-bd"/>
</dbReference>
<keyword evidence="7" id="KW-1185">Reference proteome</keyword>
<feature type="chain" id="PRO_5017757990" evidence="2">
    <location>
        <begin position="21"/>
        <end position="847"/>
    </location>
</feature>
<evidence type="ECO:0000259" key="3">
    <source>
        <dbReference type="Pfam" id="PF16313"/>
    </source>
</evidence>
<dbReference type="Gene3D" id="3.40.390.10">
    <property type="entry name" value="Collagenase (Catalytic Domain)"/>
    <property type="match status" value="1"/>
</dbReference>
<dbReference type="EMBL" id="QTJU01000001">
    <property type="protein sequence ID" value="RFM29603.1"/>
    <property type="molecule type" value="Genomic_DNA"/>
</dbReference>
<dbReference type="AlphaFoldDB" id="A0A3E1NNV6"/>
<name>A0A3E1NNV6_9BACT</name>
<dbReference type="PANTHER" id="PTHR38478:SF1">
    <property type="entry name" value="ZINC DEPENDENT METALLOPROTEASE DOMAIN LIPOPROTEIN"/>
    <property type="match status" value="1"/>
</dbReference>
<organism evidence="6 7">
    <name type="scientific">Deminuibacter soli</name>
    <dbReference type="NCBI Taxonomy" id="2291815"/>
    <lineage>
        <taxon>Bacteria</taxon>
        <taxon>Pseudomonadati</taxon>
        <taxon>Bacteroidota</taxon>
        <taxon>Chitinophagia</taxon>
        <taxon>Chitinophagales</taxon>
        <taxon>Chitinophagaceae</taxon>
        <taxon>Deminuibacter</taxon>
    </lineage>
</organism>
<dbReference type="Pfam" id="PF17162">
    <property type="entry name" value="DUF5118"/>
    <property type="match status" value="1"/>
</dbReference>